<evidence type="ECO:0000259" key="11">
    <source>
        <dbReference type="PROSITE" id="PS50262"/>
    </source>
</evidence>
<name>A0AAV6V0M7_9ARAC</name>
<dbReference type="PRINTS" id="PR00237">
    <property type="entry name" value="GPCRRHODOPSN"/>
</dbReference>
<reference evidence="12 13" key="1">
    <citation type="journal article" date="2022" name="Nat. Ecol. Evol.">
        <title>A masculinizing supergene underlies an exaggerated male reproductive morph in a spider.</title>
        <authorList>
            <person name="Hendrickx F."/>
            <person name="De Corte Z."/>
            <person name="Sonet G."/>
            <person name="Van Belleghem S.M."/>
            <person name="Kostlbacher S."/>
            <person name="Vangestel C."/>
        </authorList>
    </citation>
    <scope>NUCLEOTIDE SEQUENCE [LARGE SCALE GENOMIC DNA]</scope>
    <source>
        <strain evidence="12">W744_W776</strain>
    </source>
</reference>
<keyword evidence="5 9" id="KW-0297">G-protein coupled receptor</keyword>
<evidence type="ECO:0000256" key="4">
    <source>
        <dbReference type="ARBA" id="ARBA00022989"/>
    </source>
</evidence>
<feature type="transmembrane region" description="Helical" evidence="10">
    <location>
        <begin position="256"/>
        <end position="278"/>
    </location>
</feature>
<dbReference type="EMBL" id="JAFNEN010000189">
    <property type="protein sequence ID" value="KAG8190287.1"/>
    <property type="molecule type" value="Genomic_DNA"/>
</dbReference>
<accession>A0AAV6V0M7</accession>
<evidence type="ECO:0000256" key="2">
    <source>
        <dbReference type="ARBA" id="ARBA00010663"/>
    </source>
</evidence>
<evidence type="ECO:0000313" key="12">
    <source>
        <dbReference type="EMBL" id="KAG8190287.1"/>
    </source>
</evidence>
<proteinExistence type="inferred from homology"/>
<comment type="subcellular location">
    <subcellularLocation>
        <location evidence="1">Membrane</location>
        <topology evidence="1">Multi-pass membrane protein</topology>
    </subcellularLocation>
</comment>
<keyword evidence="8 9" id="KW-0807">Transducer</keyword>
<dbReference type="AlphaFoldDB" id="A0AAV6V0M7"/>
<evidence type="ECO:0000256" key="7">
    <source>
        <dbReference type="ARBA" id="ARBA00023170"/>
    </source>
</evidence>
<gene>
    <name evidence="12" type="ORF">JTE90_025799</name>
</gene>
<feature type="transmembrane region" description="Helical" evidence="10">
    <location>
        <begin position="149"/>
        <end position="168"/>
    </location>
</feature>
<evidence type="ECO:0000256" key="9">
    <source>
        <dbReference type="RuleBase" id="RU000688"/>
    </source>
</evidence>
<keyword evidence="7 9" id="KW-0675">Receptor</keyword>
<dbReference type="InterPro" id="IPR000611">
    <property type="entry name" value="NPY_rcpt"/>
</dbReference>
<evidence type="ECO:0000256" key="10">
    <source>
        <dbReference type="SAM" id="Phobius"/>
    </source>
</evidence>
<comment type="similarity">
    <text evidence="2 9">Belongs to the G-protein coupled receptor 1 family.</text>
</comment>
<evidence type="ECO:0000256" key="1">
    <source>
        <dbReference type="ARBA" id="ARBA00004141"/>
    </source>
</evidence>
<evidence type="ECO:0000313" key="13">
    <source>
        <dbReference type="Proteomes" id="UP000827092"/>
    </source>
</evidence>
<keyword evidence="4 10" id="KW-1133">Transmembrane helix</keyword>
<dbReference type="PROSITE" id="PS00237">
    <property type="entry name" value="G_PROTEIN_RECEP_F1_1"/>
    <property type="match status" value="1"/>
</dbReference>
<keyword evidence="13" id="KW-1185">Reference proteome</keyword>
<dbReference type="Proteomes" id="UP000827092">
    <property type="component" value="Unassembled WGS sequence"/>
</dbReference>
<evidence type="ECO:0000256" key="5">
    <source>
        <dbReference type="ARBA" id="ARBA00023040"/>
    </source>
</evidence>
<feature type="transmembrane region" description="Helical" evidence="10">
    <location>
        <begin position="97"/>
        <end position="128"/>
    </location>
</feature>
<sequence length="413" mass="47522">MNTFNETSELFNNTDETFEEEDSAMVPKAVEALMHIMYITVSVAAIGGNGMVCYIVLAYQRMRTVTNFFIINLAVGDILMASLCIPFGFVSNLLLQYWPFGAVMCVLVSYAQVVSVFISAYTLIAISIDRYIAILYPLRPRMTKLHAKLIIMIIWIVALLTPLPTAVLSKLDVHPYYNGANGTTRRYICNEAWQTNDQRYYYSMVLMVLQYFFPLTVLLYTYTRIAVVVWGNKPPGEAEDLRDQRLAASKRKMVKMMITVVTVFSLCWLPLNILIVAGDQDERIWQYENIVYIWFVCHWLAMSHASYNPIIYCWMNSKFREGFCQIGRNLACAKIRSRYKDDNMLHRCNTYTTYTSVRNLSVFNSSPKSIHSNGRLKTQCDPSPTPSTRLTVQHFCRYDNCLTDEDIISDSHV</sequence>
<dbReference type="PANTHER" id="PTHR24235">
    <property type="entry name" value="NEUROPEPTIDE Y RECEPTOR"/>
    <property type="match status" value="1"/>
</dbReference>
<feature type="transmembrane region" description="Helical" evidence="10">
    <location>
        <begin position="69"/>
        <end position="91"/>
    </location>
</feature>
<dbReference type="InterPro" id="IPR000276">
    <property type="entry name" value="GPCR_Rhodpsn"/>
</dbReference>
<dbReference type="FunFam" id="1.20.1070.10:FF:000291">
    <property type="entry name" value="Predicted protein"/>
    <property type="match status" value="1"/>
</dbReference>
<dbReference type="PROSITE" id="PS50262">
    <property type="entry name" value="G_PROTEIN_RECEP_F1_2"/>
    <property type="match status" value="1"/>
</dbReference>
<dbReference type="PRINTS" id="PR01012">
    <property type="entry name" value="NRPEPTIDEYR"/>
</dbReference>
<dbReference type="Pfam" id="PF00001">
    <property type="entry name" value="7tm_1"/>
    <property type="match status" value="1"/>
</dbReference>
<evidence type="ECO:0000256" key="3">
    <source>
        <dbReference type="ARBA" id="ARBA00022692"/>
    </source>
</evidence>
<comment type="caution">
    <text evidence="12">The sequence shown here is derived from an EMBL/GenBank/DDBJ whole genome shotgun (WGS) entry which is preliminary data.</text>
</comment>
<feature type="transmembrane region" description="Helical" evidence="10">
    <location>
        <begin position="35"/>
        <end position="57"/>
    </location>
</feature>
<dbReference type="GO" id="GO:0042923">
    <property type="term" value="F:neuropeptide binding"/>
    <property type="evidence" value="ECO:0007669"/>
    <property type="project" value="TreeGrafter"/>
</dbReference>
<dbReference type="CDD" id="cd15392">
    <property type="entry name" value="7tmA_PR4-like"/>
    <property type="match status" value="1"/>
</dbReference>
<dbReference type="GO" id="GO:0004983">
    <property type="term" value="F:neuropeptide Y receptor activity"/>
    <property type="evidence" value="ECO:0007669"/>
    <property type="project" value="InterPro"/>
</dbReference>
<evidence type="ECO:0000256" key="6">
    <source>
        <dbReference type="ARBA" id="ARBA00023136"/>
    </source>
</evidence>
<keyword evidence="3 9" id="KW-0812">Transmembrane</keyword>
<dbReference type="Gene3D" id="1.20.1070.10">
    <property type="entry name" value="Rhodopsin 7-helix transmembrane proteins"/>
    <property type="match status" value="1"/>
</dbReference>
<feature type="transmembrane region" description="Helical" evidence="10">
    <location>
        <begin position="200"/>
        <end position="223"/>
    </location>
</feature>
<dbReference type="GO" id="GO:0043005">
    <property type="term" value="C:neuron projection"/>
    <property type="evidence" value="ECO:0007669"/>
    <property type="project" value="TreeGrafter"/>
</dbReference>
<feature type="domain" description="G-protein coupled receptors family 1 profile" evidence="11">
    <location>
        <begin position="48"/>
        <end position="312"/>
    </location>
</feature>
<dbReference type="PANTHER" id="PTHR24235:SF29">
    <property type="entry name" value="GH23382P"/>
    <property type="match status" value="1"/>
</dbReference>
<dbReference type="InterPro" id="IPR017452">
    <property type="entry name" value="GPCR_Rhodpsn_7TM"/>
</dbReference>
<dbReference type="SUPFAM" id="SSF81321">
    <property type="entry name" value="Family A G protein-coupled receptor-like"/>
    <property type="match status" value="1"/>
</dbReference>
<dbReference type="GO" id="GO:0005886">
    <property type="term" value="C:plasma membrane"/>
    <property type="evidence" value="ECO:0007669"/>
    <property type="project" value="TreeGrafter"/>
</dbReference>
<protein>
    <recommendedName>
        <fullName evidence="11">G-protein coupled receptors family 1 profile domain-containing protein</fullName>
    </recommendedName>
</protein>
<organism evidence="12 13">
    <name type="scientific">Oedothorax gibbosus</name>
    <dbReference type="NCBI Taxonomy" id="931172"/>
    <lineage>
        <taxon>Eukaryota</taxon>
        <taxon>Metazoa</taxon>
        <taxon>Ecdysozoa</taxon>
        <taxon>Arthropoda</taxon>
        <taxon>Chelicerata</taxon>
        <taxon>Arachnida</taxon>
        <taxon>Araneae</taxon>
        <taxon>Araneomorphae</taxon>
        <taxon>Entelegynae</taxon>
        <taxon>Araneoidea</taxon>
        <taxon>Linyphiidae</taxon>
        <taxon>Erigoninae</taxon>
        <taxon>Oedothorax</taxon>
    </lineage>
</organism>
<evidence type="ECO:0000256" key="8">
    <source>
        <dbReference type="ARBA" id="ARBA00023224"/>
    </source>
</evidence>
<feature type="transmembrane region" description="Helical" evidence="10">
    <location>
        <begin position="290"/>
        <end position="310"/>
    </location>
</feature>
<keyword evidence="6 10" id="KW-0472">Membrane</keyword>